<name>A0A9W6N3Y0_9HYPH</name>
<dbReference type="Proteomes" id="UP001143364">
    <property type="component" value="Unassembled WGS sequence"/>
</dbReference>
<protein>
    <recommendedName>
        <fullName evidence="4">HK97 gp10 family phage protein</fullName>
    </recommendedName>
</protein>
<evidence type="ECO:0000313" key="2">
    <source>
        <dbReference type="EMBL" id="GLK76706.1"/>
    </source>
</evidence>
<evidence type="ECO:0000313" key="3">
    <source>
        <dbReference type="Proteomes" id="UP001143364"/>
    </source>
</evidence>
<accession>A0A9W6N3Y0</accession>
<reference evidence="2" key="2">
    <citation type="submission" date="2023-01" db="EMBL/GenBank/DDBJ databases">
        <authorList>
            <person name="Sun Q."/>
            <person name="Evtushenko L."/>
        </authorList>
    </citation>
    <scope>NUCLEOTIDE SEQUENCE</scope>
    <source>
        <strain evidence="2">VKM B-2555</strain>
    </source>
</reference>
<dbReference type="EMBL" id="BSFK01000010">
    <property type="protein sequence ID" value="GLK76706.1"/>
    <property type="molecule type" value="Genomic_DNA"/>
</dbReference>
<evidence type="ECO:0000256" key="1">
    <source>
        <dbReference type="SAM" id="MobiDB-lite"/>
    </source>
</evidence>
<dbReference type="Pfam" id="PF04883">
    <property type="entry name" value="HK97-gp10_like"/>
    <property type="match status" value="1"/>
</dbReference>
<proteinExistence type="predicted"/>
<dbReference type="RefSeq" id="WP_271204577.1">
    <property type="nucleotide sequence ID" value="NZ_BSFK01000010.1"/>
</dbReference>
<dbReference type="InterPro" id="IPR010064">
    <property type="entry name" value="HK97-gp10_tail"/>
</dbReference>
<gene>
    <name evidence="2" type="ORF">GCM10008171_19600</name>
</gene>
<sequence length="145" mass="15677">MARGNGLDDLSRRLKRIPEEVRKAIDPAVTQSAEEMAATMRAMVPVKSGKLRESIVVTPPGGTTPAHSQPGGSHVVPAGAAVVTAGNSEVRYAHLVEYGHMASGWSDVPAPAYPFFWPGYRLTKKRARGRINRAMKKAIERGWSS</sequence>
<organism evidence="2 3">
    <name type="scientific">Methylopila jiangsuensis</name>
    <dbReference type="NCBI Taxonomy" id="586230"/>
    <lineage>
        <taxon>Bacteria</taxon>
        <taxon>Pseudomonadati</taxon>
        <taxon>Pseudomonadota</taxon>
        <taxon>Alphaproteobacteria</taxon>
        <taxon>Hyphomicrobiales</taxon>
        <taxon>Methylopilaceae</taxon>
        <taxon>Methylopila</taxon>
    </lineage>
</organism>
<keyword evidence="3" id="KW-1185">Reference proteome</keyword>
<feature type="region of interest" description="Disordered" evidence="1">
    <location>
        <begin position="55"/>
        <end position="75"/>
    </location>
</feature>
<reference evidence="2" key="1">
    <citation type="journal article" date="2014" name="Int. J. Syst. Evol. Microbiol.">
        <title>Complete genome sequence of Corynebacterium casei LMG S-19264T (=DSM 44701T), isolated from a smear-ripened cheese.</title>
        <authorList>
            <consortium name="US DOE Joint Genome Institute (JGI-PGF)"/>
            <person name="Walter F."/>
            <person name="Albersmeier A."/>
            <person name="Kalinowski J."/>
            <person name="Ruckert C."/>
        </authorList>
    </citation>
    <scope>NUCLEOTIDE SEQUENCE</scope>
    <source>
        <strain evidence="2">VKM B-2555</strain>
    </source>
</reference>
<dbReference type="AlphaFoldDB" id="A0A9W6N3Y0"/>
<comment type="caution">
    <text evidence="2">The sequence shown here is derived from an EMBL/GenBank/DDBJ whole genome shotgun (WGS) entry which is preliminary data.</text>
</comment>
<evidence type="ECO:0008006" key="4">
    <source>
        <dbReference type="Google" id="ProtNLM"/>
    </source>
</evidence>